<dbReference type="PANTHER" id="PTHR12400">
    <property type="entry name" value="INOSITOL POLYPHOSPHATE KINASE"/>
    <property type="match status" value="1"/>
</dbReference>
<evidence type="ECO:0000256" key="4">
    <source>
        <dbReference type="RuleBase" id="RU363090"/>
    </source>
</evidence>
<reference evidence="6" key="2">
    <citation type="journal article" date="2020" name="BMC">
        <title>Leishmania infection induces a limited differential gene expression in the sand fly midgut.</title>
        <authorList>
            <person name="Coutinho-Abreu I.V."/>
            <person name="Serafim T.D."/>
            <person name="Meneses C."/>
            <person name="Kamhawi S."/>
            <person name="Oliveira F."/>
            <person name="Valenzuela J.G."/>
        </authorList>
    </citation>
    <scope>NUCLEOTIDE SEQUENCE</scope>
    <source>
        <strain evidence="6">Jacobina</strain>
        <tissue evidence="6">Midgut</tissue>
    </source>
</reference>
<dbReference type="PANTHER" id="PTHR12400:SF21">
    <property type="entry name" value="KINASE"/>
    <property type="match status" value="1"/>
</dbReference>
<dbReference type="EMBL" id="AJWK01002524">
    <property type="status" value="NOT_ANNOTATED_CDS"/>
    <property type="molecule type" value="Genomic_DNA"/>
</dbReference>
<proteinExistence type="inferred from homology"/>
<dbReference type="SUPFAM" id="SSF56104">
    <property type="entry name" value="SAICAR synthase-like"/>
    <property type="match status" value="1"/>
</dbReference>
<dbReference type="Pfam" id="PF03770">
    <property type="entry name" value="IPK"/>
    <property type="match status" value="1"/>
</dbReference>
<feature type="region of interest" description="Disordered" evidence="5">
    <location>
        <begin position="371"/>
        <end position="394"/>
    </location>
</feature>
<feature type="region of interest" description="Disordered" evidence="5">
    <location>
        <begin position="139"/>
        <end position="163"/>
    </location>
</feature>
<feature type="region of interest" description="Disordered" evidence="5">
    <location>
        <begin position="452"/>
        <end position="483"/>
    </location>
</feature>
<dbReference type="OrthoDB" id="2573163at2759"/>
<feature type="compositionally biased region" description="Acidic residues" evidence="5">
    <location>
        <begin position="455"/>
        <end position="464"/>
    </location>
</feature>
<dbReference type="EMBL" id="AJWK01002523">
    <property type="status" value="NOT_ANNOTATED_CDS"/>
    <property type="molecule type" value="Genomic_DNA"/>
</dbReference>
<dbReference type="GeneID" id="129795534"/>
<sequence>MVYLVDSWGMGDSDCAPYHKHGPKIQQHHTSFHQQQQQQQLHEKQHLVSGVKNDRVKASRSQLAVSDVANEKDEIAIHPLTNQVGGHTRLLLLNQSTVIKPLNIRELDFYQNIPEDVQMFVPKYKGVLQATTTGGMKFDKRYSPSFRDESTRKNGGGATKRKREDVLRMKIHKNGNAADVIKSISHIDNSNKQYYLMLENITSQFQQPCILDLKMGTRQHGDDATAEKRTKQMAKCAASTSASLGVRLCGMQVYQARFDEYMKKDKYFGRELNEDGFKQALSNFFHNGCVLRTSVIMKVIQRLTQLRRVIEKQSSYRFYSCSLLIVYEGSDEVPSIDPMDACYSLENCCIDPEESTPSCCYDADASTDSVDLNLSSSHEDEHSGDNVSSQGKVSADLHHRGFGEAAARGSFIPFSEDALDSSGDQLIDSSSPTSNDSWMNYSSHSSDDYSFLIDDHDDDDDDVDSSSAGGKKRGSPLKNKRNREELQFHQELDVDDEAARAEGVRGIMETPKRCREPSQSPLVDVRIIDFAHTTFVRKNSTGLVVNGPSSSMAVHHGPDCGFLTGLDSLKRLLMEIVNEDH</sequence>
<feature type="compositionally biased region" description="Basic residues" evidence="5">
    <location>
        <begin position="470"/>
        <end position="481"/>
    </location>
</feature>
<dbReference type="VEuPathDB" id="VectorBase:LLOJ000663"/>
<dbReference type="GO" id="GO:0032958">
    <property type="term" value="P:inositol phosphate biosynthetic process"/>
    <property type="evidence" value="ECO:0007669"/>
    <property type="project" value="InterPro"/>
</dbReference>
<evidence type="ECO:0000256" key="1">
    <source>
        <dbReference type="ARBA" id="ARBA00007374"/>
    </source>
</evidence>
<dbReference type="RefSeq" id="XP_055692893.1">
    <property type="nucleotide sequence ID" value="XM_055836918.1"/>
</dbReference>
<dbReference type="InterPro" id="IPR005522">
    <property type="entry name" value="IPK"/>
</dbReference>
<dbReference type="EnsemblMetazoa" id="LLOJ000663-RA">
    <property type="protein sequence ID" value="LLOJ000663-PA"/>
    <property type="gene ID" value="LLOJ000663"/>
</dbReference>
<evidence type="ECO:0000256" key="5">
    <source>
        <dbReference type="SAM" id="MobiDB-lite"/>
    </source>
</evidence>
<dbReference type="VEuPathDB" id="VectorBase:LLONM1_009866"/>
<organism evidence="7 8">
    <name type="scientific">Lutzomyia longipalpis</name>
    <name type="common">Sand fly</name>
    <dbReference type="NCBI Taxonomy" id="7200"/>
    <lineage>
        <taxon>Eukaryota</taxon>
        <taxon>Metazoa</taxon>
        <taxon>Ecdysozoa</taxon>
        <taxon>Arthropoda</taxon>
        <taxon>Hexapoda</taxon>
        <taxon>Insecta</taxon>
        <taxon>Pterygota</taxon>
        <taxon>Neoptera</taxon>
        <taxon>Endopterygota</taxon>
        <taxon>Diptera</taxon>
        <taxon>Nematocera</taxon>
        <taxon>Psychodoidea</taxon>
        <taxon>Psychodidae</taxon>
        <taxon>Lutzomyia</taxon>
        <taxon>Lutzomyia</taxon>
    </lineage>
</organism>
<keyword evidence="2 4" id="KW-0808">Transferase</keyword>
<keyword evidence="8" id="KW-1185">Reference proteome</keyword>
<dbReference type="EMBL" id="AJWK01002522">
    <property type="status" value="NOT_ANNOTATED_CDS"/>
    <property type="molecule type" value="Genomic_DNA"/>
</dbReference>
<dbReference type="GO" id="GO:0046854">
    <property type="term" value="P:phosphatidylinositol phosphate biosynthetic process"/>
    <property type="evidence" value="ECO:0007669"/>
    <property type="project" value="TreeGrafter"/>
</dbReference>
<comment type="similarity">
    <text evidence="1 4">Belongs to the inositol phosphokinase (IPK) family.</text>
</comment>
<evidence type="ECO:0000313" key="8">
    <source>
        <dbReference type="Proteomes" id="UP000092461"/>
    </source>
</evidence>
<name>A0A1B0C9P1_LUTLO</name>
<dbReference type="KEGG" id="lll:129795534"/>
<evidence type="ECO:0000256" key="2">
    <source>
        <dbReference type="ARBA" id="ARBA00022679"/>
    </source>
</evidence>
<protein>
    <recommendedName>
        <fullName evidence="4">Kinase</fullName>
        <ecNumber evidence="4">2.7.-.-</ecNumber>
    </recommendedName>
</protein>
<dbReference type="CTD" id="37465"/>
<dbReference type="AlphaFoldDB" id="A0A1B0C9P1"/>
<feature type="compositionally biased region" description="Basic and acidic residues" evidence="5">
    <location>
        <begin position="139"/>
        <end position="152"/>
    </location>
</feature>
<dbReference type="GO" id="GO:0005737">
    <property type="term" value="C:cytoplasm"/>
    <property type="evidence" value="ECO:0007669"/>
    <property type="project" value="TreeGrafter"/>
</dbReference>
<accession>A0A1B0C9P1</accession>
<dbReference type="Proteomes" id="UP000092461">
    <property type="component" value="Unassembled WGS sequence"/>
</dbReference>
<reference evidence="7" key="3">
    <citation type="submission" date="2020-05" db="UniProtKB">
        <authorList>
            <consortium name="EnsemblMetazoa"/>
        </authorList>
    </citation>
    <scope>IDENTIFICATION</scope>
    <source>
        <strain evidence="7">Jacobina</strain>
    </source>
</reference>
<dbReference type="GO" id="GO:0005634">
    <property type="term" value="C:nucleus"/>
    <property type="evidence" value="ECO:0007669"/>
    <property type="project" value="TreeGrafter"/>
</dbReference>
<dbReference type="EMBL" id="AJWK01002521">
    <property type="status" value="NOT_ANNOTATED_CDS"/>
    <property type="molecule type" value="Genomic_DNA"/>
</dbReference>
<dbReference type="GO" id="GO:0000828">
    <property type="term" value="F:inositol hexakisphosphate kinase activity"/>
    <property type="evidence" value="ECO:0007669"/>
    <property type="project" value="TreeGrafter"/>
</dbReference>
<reference evidence="8" key="1">
    <citation type="submission" date="2012-05" db="EMBL/GenBank/DDBJ databases">
        <title>Whole Genome Assembly of Lutzomyia longipalpis.</title>
        <authorList>
            <person name="Richards S."/>
            <person name="Qu C."/>
            <person name="Dillon R."/>
            <person name="Worley K."/>
            <person name="Scherer S."/>
            <person name="Batterton M."/>
            <person name="Taylor A."/>
            <person name="Hawes A."/>
            <person name="Hernandez B."/>
            <person name="Kovar C."/>
            <person name="Mandapat C."/>
            <person name="Pham C."/>
            <person name="Qu C."/>
            <person name="Jing C."/>
            <person name="Bess C."/>
            <person name="Bandaranaike D."/>
            <person name="Ngo D."/>
            <person name="Ongeri F."/>
            <person name="Arias F."/>
            <person name="Lara F."/>
            <person name="Weissenberger G."/>
            <person name="Kamau G."/>
            <person name="Han H."/>
            <person name="Shen H."/>
            <person name="Dinh H."/>
            <person name="Khalil I."/>
            <person name="Jones J."/>
            <person name="Shafer J."/>
            <person name="Jayaseelan J."/>
            <person name="Quiroz J."/>
            <person name="Blankenburg K."/>
            <person name="Nguyen L."/>
            <person name="Jackson L."/>
            <person name="Francisco L."/>
            <person name="Tang L.-Y."/>
            <person name="Pu L.-L."/>
            <person name="Perales L."/>
            <person name="Lorensuhewa L."/>
            <person name="Munidasa M."/>
            <person name="Coyle M."/>
            <person name="Taylor M."/>
            <person name="Puazo M."/>
            <person name="Firestine M."/>
            <person name="Scheel M."/>
            <person name="Javaid M."/>
            <person name="Wang M."/>
            <person name="Li M."/>
            <person name="Tabassum N."/>
            <person name="Saada N."/>
            <person name="Osuji N."/>
            <person name="Aqrawi P."/>
            <person name="Fu Q."/>
            <person name="Thornton R."/>
            <person name="Raj R."/>
            <person name="Goodspeed R."/>
            <person name="Mata R."/>
            <person name="Najjar R."/>
            <person name="Gubbala S."/>
            <person name="Lee S."/>
            <person name="Denson S."/>
            <person name="Patil S."/>
            <person name="Macmil S."/>
            <person name="Qi S."/>
            <person name="Matskevitch T."/>
            <person name="Palculict T."/>
            <person name="Mathew T."/>
            <person name="Vee V."/>
            <person name="Velamala V."/>
            <person name="Korchina V."/>
            <person name="Cai W."/>
            <person name="Liu W."/>
            <person name="Dai W."/>
            <person name="Zou X."/>
            <person name="Zhu Y."/>
            <person name="Zhang Y."/>
            <person name="Wu Y.-Q."/>
            <person name="Xin Y."/>
            <person name="Nazarath L."/>
            <person name="Kovar C."/>
            <person name="Han Y."/>
            <person name="Muzny D."/>
            <person name="Gibbs R."/>
        </authorList>
    </citation>
    <scope>NUCLEOTIDE SEQUENCE [LARGE SCALE GENOMIC DNA]</scope>
    <source>
        <strain evidence="8">Jacobina</strain>
    </source>
</reference>
<evidence type="ECO:0000313" key="7">
    <source>
        <dbReference type="EnsemblMetazoa" id="LLOJ000663-PA"/>
    </source>
</evidence>
<keyword evidence="3 4" id="KW-0418">Kinase</keyword>
<dbReference type="EMBL" id="GITU01005231">
    <property type="protein sequence ID" value="MBC1173934.1"/>
    <property type="molecule type" value="Transcribed_RNA"/>
</dbReference>
<dbReference type="Gene3D" id="3.30.470.160">
    <property type="entry name" value="Inositol polyphosphate kinase"/>
    <property type="match status" value="1"/>
</dbReference>
<dbReference type="InterPro" id="IPR038286">
    <property type="entry name" value="IPK_sf"/>
</dbReference>
<evidence type="ECO:0000313" key="6">
    <source>
        <dbReference type="EMBL" id="MBC1173934.1"/>
    </source>
</evidence>
<dbReference type="EC" id="2.7.-.-" evidence="4"/>
<evidence type="ECO:0000256" key="3">
    <source>
        <dbReference type="ARBA" id="ARBA00022777"/>
    </source>
</evidence>